<protein>
    <submittedName>
        <fullName evidence="2">Uncharacterized protein</fullName>
    </submittedName>
</protein>
<evidence type="ECO:0000256" key="1">
    <source>
        <dbReference type="SAM" id="MobiDB-lite"/>
    </source>
</evidence>
<evidence type="ECO:0000313" key="2">
    <source>
        <dbReference type="EMBL" id="KAF2852549.1"/>
    </source>
</evidence>
<gene>
    <name evidence="2" type="ORF">T440DRAFT_30251</name>
</gene>
<reference evidence="2" key="1">
    <citation type="submission" date="2020-01" db="EMBL/GenBank/DDBJ databases">
        <authorList>
            <consortium name="DOE Joint Genome Institute"/>
            <person name="Haridas S."/>
            <person name="Albert R."/>
            <person name="Binder M."/>
            <person name="Bloem J."/>
            <person name="Labutti K."/>
            <person name="Salamov A."/>
            <person name="Andreopoulos B."/>
            <person name="Baker S.E."/>
            <person name="Barry K."/>
            <person name="Bills G."/>
            <person name="Bluhm B.H."/>
            <person name="Cannon C."/>
            <person name="Castanera R."/>
            <person name="Culley D.E."/>
            <person name="Daum C."/>
            <person name="Ezra D."/>
            <person name="Gonzalez J.B."/>
            <person name="Henrissat B."/>
            <person name="Kuo A."/>
            <person name="Liang C."/>
            <person name="Lipzen A."/>
            <person name="Lutzoni F."/>
            <person name="Magnuson J."/>
            <person name="Mondo S."/>
            <person name="Nolan M."/>
            <person name="Ohm R."/>
            <person name="Pangilinan J."/>
            <person name="Park H.-J."/>
            <person name="Ramirez L."/>
            <person name="Alfaro M."/>
            <person name="Sun H."/>
            <person name="Tritt A."/>
            <person name="Yoshinaga Y."/>
            <person name="Zwiers L.-H."/>
            <person name="Turgeon B.G."/>
            <person name="Goodwin S.B."/>
            <person name="Spatafora J.W."/>
            <person name="Crous P.W."/>
            <person name="Grigoriev I.V."/>
        </authorList>
    </citation>
    <scope>NUCLEOTIDE SEQUENCE</scope>
    <source>
        <strain evidence="2">IPT5</strain>
    </source>
</reference>
<feature type="region of interest" description="Disordered" evidence="1">
    <location>
        <begin position="125"/>
        <end position="146"/>
    </location>
</feature>
<proteinExistence type="predicted"/>
<sequence>MNGCFRKEGLKNKCLLFWYGCGAESRAVGGAKGEECTRAGGVILISGHSQPTGARAHAARPISSRAGQRGACVSPVAVMPPWLSPPSRLRGCPPCRFALAWGPARRITAAHGHLASLCCRGRPQGLPQPAEQQRDAGAGGSPHGLFLEIASSEPSSRAQRGTPEGPGNAILSAGQMRCLRWREPQSKVRACRAKSLLREMQSATWETNMVPCGLHDTGTTRSRYFLPLLQSIVTPDFLVTVGRTIGRRARMLAQVPSFGPCNWVATNCPGARPTCSLLVLAAVLTGMPHPRGKESEAGQRSRGPLPIVALAQPTRLLHLQAPPPSFAIQFRCRHAQTQFPLPESWTMMPSLTEKSNRAS</sequence>
<organism evidence="2 3">
    <name type="scientific">Plenodomus tracheiphilus IPT5</name>
    <dbReference type="NCBI Taxonomy" id="1408161"/>
    <lineage>
        <taxon>Eukaryota</taxon>
        <taxon>Fungi</taxon>
        <taxon>Dikarya</taxon>
        <taxon>Ascomycota</taxon>
        <taxon>Pezizomycotina</taxon>
        <taxon>Dothideomycetes</taxon>
        <taxon>Pleosporomycetidae</taxon>
        <taxon>Pleosporales</taxon>
        <taxon>Pleosporineae</taxon>
        <taxon>Leptosphaeriaceae</taxon>
        <taxon>Plenodomus</taxon>
    </lineage>
</organism>
<dbReference type="AlphaFoldDB" id="A0A6A7BDU3"/>
<accession>A0A6A7BDU3</accession>
<dbReference type="EMBL" id="MU006298">
    <property type="protein sequence ID" value="KAF2852549.1"/>
    <property type="molecule type" value="Genomic_DNA"/>
</dbReference>
<dbReference type="Proteomes" id="UP000799423">
    <property type="component" value="Unassembled WGS sequence"/>
</dbReference>
<keyword evidence="3" id="KW-1185">Reference proteome</keyword>
<evidence type="ECO:0000313" key="3">
    <source>
        <dbReference type="Proteomes" id="UP000799423"/>
    </source>
</evidence>
<name>A0A6A7BDU3_9PLEO</name>